<proteinExistence type="predicted"/>
<sequence length="77" mass="8621">MLVAVARYLNVQLFMLNVRRQTMRYLSTILETEGLTTNQTVIAIIILSMTLIDAASVLVASWIVGNINLVSTFLTYN</sequence>
<accession>A0A5C3LHE8</accession>
<feature type="transmembrane region" description="Helical" evidence="1">
    <location>
        <begin position="41"/>
        <end position="64"/>
    </location>
</feature>
<evidence type="ECO:0000256" key="1">
    <source>
        <dbReference type="SAM" id="Phobius"/>
    </source>
</evidence>
<keyword evidence="1" id="KW-1133">Transmembrane helix</keyword>
<keyword evidence="1" id="KW-0472">Membrane</keyword>
<dbReference type="Proteomes" id="UP000308652">
    <property type="component" value="Unassembled WGS sequence"/>
</dbReference>
<evidence type="ECO:0000313" key="2">
    <source>
        <dbReference type="EMBL" id="TFK31613.1"/>
    </source>
</evidence>
<keyword evidence="3" id="KW-1185">Reference proteome</keyword>
<dbReference type="EMBL" id="ML213726">
    <property type="protein sequence ID" value="TFK31613.1"/>
    <property type="molecule type" value="Genomic_DNA"/>
</dbReference>
<reference evidence="2 3" key="1">
    <citation type="journal article" date="2019" name="Nat. Ecol. Evol.">
        <title>Megaphylogeny resolves global patterns of mushroom evolution.</title>
        <authorList>
            <person name="Varga T."/>
            <person name="Krizsan K."/>
            <person name="Foldi C."/>
            <person name="Dima B."/>
            <person name="Sanchez-Garcia M."/>
            <person name="Sanchez-Ramirez S."/>
            <person name="Szollosi G.J."/>
            <person name="Szarkandi J.G."/>
            <person name="Papp V."/>
            <person name="Albert L."/>
            <person name="Andreopoulos W."/>
            <person name="Angelini C."/>
            <person name="Antonin V."/>
            <person name="Barry K.W."/>
            <person name="Bougher N.L."/>
            <person name="Buchanan P."/>
            <person name="Buyck B."/>
            <person name="Bense V."/>
            <person name="Catcheside P."/>
            <person name="Chovatia M."/>
            <person name="Cooper J."/>
            <person name="Damon W."/>
            <person name="Desjardin D."/>
            <person name="Finy P."/>
            <person name="Geml J."/>
            <person name="Haridas S."/>
            <person name="Hughes K."/>
            <person name="Justo A."/>
            <person name="Karasinski D."/>
            <person name="Kautmanova I."/>
            <person name="Kiss B."/>
            <person name="Kocsube S."/>
            <person name="Kotiranta H."/>
            <person name="LaButti K.M."/>
            <person name="Lechner B.E."/>
            <person name="Liimatainen K."/>
            <person name="Lipzen A."/>
            <person name="Lukacs Z."/>
            <person name="Mihaltcheva S."/>
            <person name="Morgado L.N."/>
            <person name="Niskanen T."/>
            <person name="Noordeloos M.E."/>
            <person name="Ohm R.A."/>
            <person name="Ortiz-Santana B."/>
            <person name="Ovrebo C."/>
            <person name="Racz N."/>
            <person name="Riley R."/>
            <person name="Savchenko A."/>
            <person name="Shiryaev A."/>
            <person name="Soop K."/>
            <person name="Spirin V."/>
            <person name="Szebenyi C."/>
            <person name="Tomsovsky M."/>
            <person name="Tulloss R.E."/>
            <person name="Uehling J."/>
            <person name="Grigoriev I.V."/>
            <person name="Vagvolgyi C."/>
            <person name="Papp T."/>
            <person name="Martin F.M."/>
            <person name="Miettinen O."/>
            <person name="Hibbett D.S."/>
            <person name="Nagy L.G."/>
        </authorList>
    </citation>
    <scope>NUCLEOTIDE SEQUENCE [LARGE SCALE GENOMIC DNA]</scope>
    <source>
        <strain evidence="2 3">CBS 166.37</strain>
    </source>
</reference>
<evidence type="ECO:0000313" key="3">
    <source>
        <dbReference type="Proteomes" id="UP000308652"/>
    </source>
</evidence>
<gene>
    <name evidence="2" type="ORF">BDQ12DRAFT_106727</name>
</gene>
<keyword evidence="1" id="KW-0812">Transmembrane</keyword>
<name>A0A5C3LHE8_9AGAR</name>
<organism evidence="2 3">
    <name type="scientific">Crucibulum laeve</name>
    <dbReference type="NCBI Taxonomy" id="68775"/>
    <lineage>
        <taxon>Eukaryota</taxon>
        <taxon>Fungi</taxon>
        <taxon>Dikarya</taxon>
        <taxon>Basidiomycota</taxon>
        <taxon>Agaricomycotina</taxon>
        <taxon>Agaricomycetes</taxon>
        <taxon>Agaricomycetidae</taxon>
        <taxon>Agaricales</taxon>
        <taxon>Agaricineae</taxon>
        <taxon>Nidulariaceae</taxon>
        <taxon>Crucibulum</taxon>
    </lineage>
</organism>
<dbReference type="AlphaFoldDB" id="A0A5C3LHE8"/>
<protein>
    <submittedName>
        <fullName evidence="2">Uncharacterized protein</fullName>
    </submittedName>
</protein>